<gene>
    <name evidence="1" type="ORF">GW534_08835</name>
</gene>
<keyword evidence="2" id="KW-1185">Reference proteome</keyword>
<dbReference type="RefSeq" id="WP_210253475.1">
    <property type="nucleotide sequence ID" value="NZ_JAACYS010000035.1"/>
</dbReference>
<dbReference type="EMBL" id="JAACYS010000035">
    <property type="protein sequence ID" value="NCU17837.1"/>
    <property type="molecule type" value="Genomic_DNA"/>
</dbReference>
<accession>A0ABX0A4U2</accession>
<sequence length="77" mass="8865">MYDEIKAVYSRKNRELTLNIYDQDGNLIVSSKMPKLVSYKVGETVYGPNNVLYEVVDAKDDVFNPKQLHTAILKKKD</sequence>
<organism evidence="1 2">
    <name type="scientific">Pallidibacillus pasinlerensis</name>
    <dbReference type="NCBI Taxonomy" id="2703818"/>
    <lineage>
        <taxon>Bacteria</taxon>
        <taxon>Bacillati</taxon>
        <taxon>Bacillota</taxon>
        <taxon>Bacilli</taxon>
        <taxon>Bacillales</taxon>
        <taxon>Bacillaceae</taxon>
        <taxon>Pallidibacillus</taxon>
    </lineage>
</organism>
<evidence type="ECO:0000313" key="1">
    <source>
        <dbReference type="EMBL" id="NCU17837.1"/>
    </source>
</evidence>
<reference evidence="1 2" key="1">
    <citation type="submission" date="2020-01" db="EMBL/GenBank/DDBJ databases">
        <title>A novel Bacillus sp. from Pasinler.</title>
        <authorList>
            <person name="Adiguzel A."/>
            <person name="Ay H."/>
            <person name="Baltaci M.O."/>
        </authorList>
    </citation>
    <scope>NUCLEOTIDE SEQUENCE [LARGE SCALE GENOMIC DNA]</scope>
    <source>
        <strain evidence="1 2">P1</strain>
    </source>
</reference>
<comment type="caution">
    <text evidence="1">The sequence shown here is derived from an EMBL/GenBank/DDBJ whole genome shotgun (WGS) entry which is preliminary data.</text>
</comment>
<proteinExistence type="predicted"/>
<protein>
    <submittedName>
        <fullName evidence="1">Uncharacterized protein</fullName>
    </submittedName>
</protein>
<dbReference type="Proteomes" id="UP000743899">
    <property type="component" value="Unassembled WGS sequence"/>
</dbReference>
<evidence type="ECO:0000313" key="2">
    <source>
        <dbReference type="Proteomes" id="UP000743899"/>
    </source>
</evidence>
<name>A0ABX0A4U2_9BACI</name>